<name>A0ABN9Q269_9DINO</name>
<keyword evidence="3" id="KW-1185">Reference proteome</keyword>
<dbReference type="EMBL" id="CAUYUJ010002224">
    <property type="protein sequence ID" value="CAK0799755.1"/>
    <property type="molecule type" value="Genomic_DNA"/>
</dbReference>
<proteinExistence type="predicted"/>
<feature type="region of interest" description="Disordered" evidence="1">
    <location>
        <begin position="114"/>
        <end position="163"/>
    </location>
</feature>
<evidence type="ECO:0000313" key="2">
    <source>
        <dbReference type="EMBL" id="CAK0799755.1"/>
    </source>
</evidence>
<gene>
    <name evidence="2" type="ORF">PCOR1329_LOCUS8101</name>
</gene>
<accession>A0ABN9Q269</accession>
<evidence type="ECO:0000256" key="1">
    <source>
        <dbReference type="SAM" id="MobiDB-lite"/>
    </source>
</evidence>
<dbReference type="Proteomes" id="UP001189429">
    <property type="component" value="Unassembled WGS sequence"/>
</dbReference>
<sequence>MLKQIVIAGCTTMVSIQIIFVLDTIADGIKERSAAQTQAPGIEAGDYEGDDVKALAAKNLANIKQVTAESVDWCPDAVTKMLMSLVLAGIVIPNWTNHILPKIIEYKRLEEAEEHGGVSHHHGPKHSTGSFEAGSRESSLGDLSEPLLKQMPRGTSHRTEVADEANRELLEAYKRRNEELEANLVDVIKEIKSLQAIASEPVPASAQHR</sequence>
<evidence type="ECO:0000313" key="3">
    <source>
        <dbReference type="Proteomes" id="UP001189429"/>
    </source>
</evidence>
<comment type="caution">
    <text evidence="2">The sequence shown here is derived from an EMBL/GenBank/DDBJ whole genome shotgun (WGS) entry which is preliminary data.</text>
</comment>
<reference evidence="2" key="1">
    <citation type="submission" date="2023-10" db="EMBL/GenBank/DDBJ databases">
        <authorList>
            <person name="Chen Y."/>
            <person name="Shah S."/>
            <person name="Dougan E. K."/>
            <person name="Thang M."/>
            <person name="Chan C."/>
        </authorList>
    </citation>
    <scope>NUCLEOTIDE SEQUENCE [LARGE SCALE GENOMIC DNA]</scope>
</reference>
<organism evidence="2 3">
    <name type="scientific">Prorocentrum cordatum</name>
    <dbReference type="NCBI Taxonomy" id="2364126"/>
    <lineage>
        <taxon>Eukaryota</taxon>
        <taxon>Sar</taxon>
        <taxon>Alveolata</taxon>
        <taxon>Dinophyceae</taxon>
        <taxon>Prorocentrales</taxon>
        <taxon>Prorocentraceae</taxon>
        <taxon>Prorocentrum</taxon>
    </lineage>
</organism>
<protein>
    <submittedName>
        <fullName evidence="2">Uncharacterized protein</fullName>
    </submittedName>
</protein>